<gene>
    <name evidence="1" type="ORF">Mgra_00007782</name>
</gene>
<accession>A0A8S9ZHH4</accession>
<organism evidence="1 2">
    <name type="scientific">Meloidogyne graminicola</name>
    <dbReference type="NCBI Taxonomy" id="189291"/>
    <lineage>
        <taxon>Eukaryota</taxon>
        <taxon>Metazoa</taxon>
        <taxon>Ecdysozoa</taxon>
        <taxon>Nematoda</taxon>
        <taxon>Chromadorea</taxon>
        <taxon>Rhabditida</taxon>
        <taxon>Tylenchina</taxon>
        <taxon>Tylenchomorpha</taxon>
        <taxon>Tylenchoidea</taxon>
        <taxon>Meloidogynidae</taxon>
        <taxon>Meloidogyninae</taxon>
        <taxon>Meloidogyne</taxon>
    </lineage>
</organism>
<evidence type="ECO:0000313" key="1">
    <source>
        <dbReference type="EMBL" id="KAF7632793.1"/>
    </source>
</evidence>
<proteinExistence type="predicted"/>
<protein>
    <submittedName>
        <fullName evidence="1">Uncharacterized protein</fullName>
    </submittedName>
</protein>
<dbReference type="OrthoDB" id="5873271at2759"/>
<evidence type="ECO:0000313" key="2">
    <source>
        <dbReference type="Proteomes" id="UP000605970"/>
    </source>
</evidence>
<reference evidence="1" key="1">
    <citation type="journal article" date="2020" name="Ecol. Evol.">
        <title>Genome structure and content of the rice root-knot nematode (Meloidogyne graminicola).</title>
        <authorList>
            <person name="Phan N.T."/>
            <person name="Danchin E.G.J."/>
            <person name="Klopp C."/>
            <person name="Perfus-Barbeoch L."/>
            <person name="Kozlowski D.K."/>
            <person name="Koutsovoulos G.D."/>
            <person name="Lopez-Roques C."/>
            <person name="Bouchez O."/>
            <person name="Zahm M."/>
            <person name="Besnard G."/>
            <person name="Bellafiore S."/>
        </authorList>
    </citation>
    <scope>NUCLEOTIDE SEQUENCE</scope>
    <source>
        <strain evidence="1">VN-18</strain>
    </source>
</reference>
<dbReference type="EMBL" id="JABEBT010000093">
    <property type="protein sequence ID" value="KAF7632793.1"/>
    <property type="molecule type" value="Genomic_DNA"/>
</dbReference>
<sequence length="63" mass="7374">MLFVENPNQLTWIRTIQIIATRLRHIVLTTLHQHLGLGEELINKHSKNLLDKGAFHYVIMVED</sequence>
<comment type="caution">
    <text evidence="1">The sequence shown here is derived from an EMBL/GenBank/DDBJ whole genome shotgun (WGS) entry which is preliminary data.</text>
</comment>
<keyword evidence="2" id="KW-1185">Reference proteome</keyword>
<dbReference type="Proteomes" id="UP000605970">
    <property type="component" value="Unassembled WGS sequence"/>
</dbReference>
<name>A0A8S9ZHH4_9BILA</name>
<dbReference type="AlphaFoldDB" id="A0A8S9ZHH4"/>